<protein>
    <recommendedName>
        <fullName evidence="4">NAD(P)-binding protein</fullName>
    </recommendedName>
</protein>
<evidence type="ECO:0000256" key="1">
    <source>
        <dbReference type="ARBA" id="ARBA00023002"/>
    </source>
</evidence>
<dbReference type="OrthoDB" id="1933717at2759"/>
<dbReference type="Pfam" id="PF00106">
    <property type="entry name" value="adh_short"/>
    <property type="match status" value="2"/>
</dbReference>
<sequence>MAAEKKVVLVTGGNTGLGYEIVKALYASSQPYAVIIGTRTLSNGEAAAGKLKSEVATSSSEISVVQIDLSSDASIEAAVALITSTHGRIDSLINNAGAAFDLEIQDGKRSIRDGFNTSWDTNVSGTHVLTTHAVPLLLKSSDPRLLFLTSGTSSIWETLPENWGNMPALPRINASPPTGWPKPPSMNPITSYRSTKAGLNMLMREWARILKEDGVKVWSISPGYLATGLGSVPKDLQRKMGAQEPHLGGEFVRDVVEGKYDDRVGLAIRAQQTQPW</sequence>
<evidence type="ECO:0008006" key="4">
    <source>
        <dbReference type="Google" id="ProtNLM"/>
    </source>
</evidence>
<dbReference type="EMBL" id="JACAZE010000003">
    <property type="protein sequence ID" value="KAF7319269.1"/>
    <property type="molecule type" value="Genomic_DNA"/>
</dbReference>
<comment type="caution">
    <text evidence="2">The sequence shown here is derived from an EMBL/GenBank/DDBJ whole genome shotgun (WGS) entry which is preliminary data.</text>
</comment>
<dbReference type="GO" id="GO:0016491">
    <property type="term" value="F:oxidoreductase activity"/>
    <property type="evidence" value="ECO:0007669"/>
    <property type="project" value="UniProtKB-KW"/>
</dbReference>
<evidence type="ECO:0000313" key="3">
    <source>
        <dbReference type="Proteomes" id="UP000613580"/>
    </source>
</evidence>
<dbReference type="PANTHER" id="PTHR43157">
    <property type="entry name" value="PHOSPHATIDYLINOSITOL-GLYCAN BIOSYNTHESIS CLASS F PROTEIN-RELATED"/>
    <property type="match status" value="1"/>
</dbReference>
<dbReference type="PRINTS" id="PR00081">
    <property type="entry name" value="GDHRDH"/>
</dbReference>
<evidence type="ECO:0000313" key="2">
    <source>
        <dbReference type="EMBL" id="KAF7319269.1"/>
    </source>
</evidence>
<accession>A0A8H6WNZ7</accession>
<reference evidence="2" key="1">
    <citation type="submission" date="2020-05" db="EMBL/GenBank/DDBJ databases">
        <title>Mycena genomes resolve the evolution of fungal bioluminescence.</title>
        <authorList>
            <person name="Tsai I.J."/>
        </authorList>
    </citation>
    <scope>NUCLEOTIDE SEQUENCE</scope>
    <source>
        <strain evidence="2">110903Hualien_Pintung</strain>
    </source>
</reference>
<keyword evidence="3" id="KW-1185">Reference proteome</keyword>
<proteinExistence type="predicted"/>
<dbReference type="Proteomes" id="UP000613580">
    <property type="component" value="Unassembled WGS sequence"/>
</dbReference>
<gene>
    <name evidence="2" type="ORF">HMN09_00264400</name>
</gene>
<name>A0A8H6WNZ7_MYCCL</name>
<keyword evidence="1" id="KW-0560">Oxidoreductase</keyword>
<dbReference type="PANTHER" id="PTHR43157:SF31">
    <property type="entry name" value="PHOSPHATIDYLINOSITOL-GLYCAN BIOSYNTHESIS CLASS F PROTEIN"/>
    <property type="match status" value="1"/>
</dbReference>
<organism evidence="2 3">
    <name type="scientific">Mycena chlorophos</name>
    <name type="common">Agaric fungus</name>
    <name type="synonym">Agaricus chlorophos</name>
    <dbReference type="NCBI Taxonomy" id="658473"/>
    <lineage>
        <taxon>Eukaryota</taxon>
        <taxon>Fungi</taxon>
        <taxon>Dikarya</taxon>
        <taxon>Basidiomycota</taxon>
        <taxon>Agaricomycotina</taxon>
        <taxon>Agaricomycetes</taxon>
        <taxon>Agaricomycetidae</taxon>
        <taxon>Agaricales</taxon>
        <taxon>Marasmiineae</taxon>
        <taxon>Mycenaceae</taxon>
        <taxon>Mycena</taxon>
    </lineage>
</organism>
<dbReference type="AlphaFoldDB" id="A0A8H6WNZ7"/>
<dbReference type="InterPro" id="IPR036291">
    <property type="entry name" value="NAD(P)-bd_dom_sf"/>
</dbReference>
<dbReference type="InterPro" id="IPR002347">
    <property type="entry name" value="SDR_fam"/>
</dbReference>
<dbReference type="Gene3D" id="3.40.50.720">
    <property type="entry name" value="NAD(P)-binding Rossmann-like Domain"/>
    <property type="match status" value="1"/>
</dbReference>
<dbReference type="SUPFAM" id="SSF51735">
    <property type="entry name" value="NAD(P)-binding Rossmann-fold domains"/>
    <property type="match status" value="1"/>
</dbReference>